<dbReference type="OrthoDB" id="5289528at2"/>
<keyword evidence="4" id="KW-1185">Reference proteome</keyword>
<dbReference type="AlphaFoldDB" id="A0A1I0EV33"/>
<name>A0A1I0EV33_9BACI</name>
<keyword evidence="1" id="KW-0804">Transcription</keyword>
<evidence type="ECO:0000256" key="1">
    <source>
        <dbReference type="ARBA" id="ARBA00023163"/>
    </source>
</evidence>
<accession>A0A1I0EV33</accession>
<evidence type="ECO:0000313" key="4">
    <source>
        <dbReference type="Proteomes" id="UP000198618"/>
    </source>
</evidence>
<proteinExistence type="predicted"/>
<evidence type="ECO:0000259" key="2">
    <source>
        <dbReference type="PROSITE" id="PS51913"/>
    </source>
</evidence>
<dbReference type="STRING" id="930131.SAMN05216389_11296"/>
<evidence type="ECO:0000313" key="3">
    <source>
        <dbReference type="EMBL" id="SET48739.1"/>
    </source>
</evidence>
<dbReference type="GO" id="GO:0006355">
    <property type="term" value="P:regulation of DNA-templated transcription"/>
    <property type="evidence" value="ECO:0007669"/>
    <property type="project" value="InterPro"/>
</dbReference>
<dbReference type="Proteomes" id="UP000198618">
    <property type="component" value="Unassembled WGS sequence"/>
</dbReference>
<dbReference type="InterPro" id="IPR007759">
    <property type="entry name" value="Asxl_HARE-HTH"/>
</dbReference>
<dbReference type="PROSITE" id="PS51913">
    <property type="entry name" value="HTH_HARE"/>
    <property type="match status" value="1"/>
</dbReference>
<gene>
    <name evidence="3" type="ORF">SAMN05216389_11296</name>
</gene>
<protein>
    <recommendedName>
        <fullName evidence="2">HTH HARE-type domain-containing protein</fullName>
    </recommendedName>
</protein>
<dbReference type="EMBL" id="FOHE01000012">
    <property type="protein sequence ID" value="SET48739.1"/>
    <property type="molecule type" value="Genomic_DNA"/>
</dbReference>
<dbReference type="RefSeq" id="WP_090870749.1">
    <property type="nucleotide sequence ID" value="NZ_FOHE01000012.1"/>
</dbReference>
<feature type="domain" description="HTH HARE-type" evidence="2">
    <location>
        <begin position="5"/>
        <end position="82"/>
    </location>
</feature>
<dbReference type="Pfam" id="PF05066">
    <property type="entry name" value="HARE-HTH"/>
    <property type="match status" value="1"/>
</dbReference>
<sequence length="323" mass="37427">MSDSYTLTELAIETLKSVGKPLSSIEIWKEAEKLDLTRRTNSSGKTPWATIGARIYTDIKDNSDTPFVQVSKRPAKFFIKDQKINNRELIAEVDNDIHKEVLETEAISFYERDLHPLLAKFLYSNTHFACLSKTIYHESSRKSQKGYNKWLHPDMVGVYFPFNDYLKETQRLQESFKISSFKLFSFELKVKITFSNLREYYFQAVSNSSWANEGYLVALEIDSDPLLKDELRRLNNSFGIGVVILNPVEIEQSDIFLPAKAKEAIDWDTIDRLADENKDFKNFILDLTEDIQLGKVKSNYDKLLSDNELENYIKDKGIRNLAK</sequence>
<reference evidence="3 4" key="1">
    <citation type="submission" date="2016-10" db="EMBL/GenBank/DDBJ databases">
        <authorList>
            <person name="de Groot N.N."/>
        </authorList>
    </citation>
    <scope>NUCLEOTIDE SEQUENCE [LARGE SCALE GENOMIC DNA]</scope>
    <source>
        <strain evidence="3 4">IBRC-M 10780</strain>
    </source>
</reference>
<organism evidence="3 4">
    <name type="scientific">Oceanobacillus limi</name>
    <dbReference type="NCBI Taxonomy" id="930131"/>
    <lineage>
        <taxon>Bacteria</taxon>
        <taxon>Bacillati</taxon>
        <taxon>Bacillota</taxon>
        <taxon>Bacilli</taxon>
        <taxon>Bacillales</taxon>
        <taxon>Bacillaceae</taxon>
        <taxon>Oceanobacillus</taxon>
    </lineage>
</organism>